<organism evidence="9 10">
    <name type="scientific">Sporobacter termitidis DSM 10068</name>
    <dbReference type="NCBI Taxonomy" id="1123282"/>
    <lineage>
        <taxon>Bacteria</taxon>
        <taxon>Bacillati</taxon>
        <taxon>Bacillota</taxon>
        <taxon>Clostridia</taxon>
        <taxon>Eubacteriales</taxon>
        <taxon>Oscillospiraceae</taxon>
        <taxon>Sporobacter</taxon>
    </lineage>
</organism>
<keyword evidence="5 7" id="KW-1133">Transmembrane helix</keyword>
<feature type="transmembrane region" description="Helical" evidence="7">
    <location>
        <begin position="73"/>
        <end position="100"/>
    </location>
</feature>
<keyword evidence="4 7" id="KW-0812">Transmembrane</keyword>
<gene>
    <name evidence="9" type="ORF">SAMN02745823_02704</name>
</gene>
<dbReference type="InterPro" id="IPR011701">
    <property type="entry name" value="MFS"/>
</dbReference>
<feature type="transmembrane region" description="Helical" evidence="7">
    <location>
        <begin position="137"/>
        <end position="154"/>
    </location>
</feature>
<proteinExistence type="predicted"/>
<feature type="transmembrane region" description="Helical" evidence="7">
    <location>
        <begin position="219"/>
        <end position="240"/>
    </location>
</feature>
<feature type="transmembrane region" description="Helical" evidence="7">
    <location>
        <begin position="295"/>
        <end position="314"/>
    </location>
</feature>
<accession>A0A1M5YPU4</accession>
<evidence type="ECO:0000256" key="6">
    <source>
        <dbReference type="ARBA" id="ARBA00023136"/>
    </source>
</evidence>
<keyword evidence="10" id="KW-1185">Reference proteome</keyword>
<dbReference type="GO" id="GO:0005886">
    <property type="term" value="C:plasma membrane"/>
    <property type="evidence" value="ECO:0007669"/>
    <property type="project" value="UniProtKB-SubCell"/>
</dbReference>
<evidence type="ECO:0000256" key="4">
    <source>
        <dbReference type="ARBA" id="ARBA00022692"/>
    </source>
</evidence>
<dbReference type="SUPFAM" id="SSF103473">
    <property type="entry name" value="MFS general substrate transporter"/>
    <property type="match status" value="1"/>
</dbReference>
<evidence type="ECO:0000313" key="9">
    <source>
        <dbReference type="EMBL" id="SHI13553.1"/>
    </source>
</evidence>
<dbReference type="STRING" id="1123282.SAMN02745823_02704"/>
<evidence type="ECO:0000256" key="7">
    <source>
        <dbReference type="SAM" id="Phobius"/>
    </source>
</evidence>
<evidence type="ECO:0000259" key="8">
    <source>
        <dbReference type="PROSITE" id="PS50850"/>
    </source>
</evidence>
<evidence type="ECO:0000256" key="3">
    <source>
        <dbReference type="ARBA" id="ARBA00022475"/>
    </source>
</evidence>
<feature type="transmembrane region" description="Helical" evidence="7">
    <location>
        <begin position="192"/>
        <end position="213"/>
    </location>
</feature>
<evidence type="ECO:0000313" key="10">
    <source>
        <dbReference type="Proteomes" id="UP000183995"/>
    </source>
</evidence>
<keyword evidence="3" id="KW-1003">Cell membrane</keyword>
<dbReference type="AlphaFoldDB" id="A0A1M5YPU4"/>
<protein>
    <submittedName>
        <fullName evidence="9">Drug resistance transporter, EmrB/QacA subfamily</fullName>
    </submittedName>
</protein>
<dbReference type="PANTHER" id="PTHR23501">
    <property type="entry name" value="MAJOR FACILITATOR SUPERFAMILY"/>
    <property type="match status" value="1"/>
</dbReference>
<dbReference type="PROSITE" id="PS50850">
    <property type="entry name" value="MFS"/>
    <property type="match status" value="1"/>
</dbReference>
<feature type="transmembrane region" description="Helical" evidence="7">
    <location>
        <begin position="353"/>
        <end position="375"/>
    </location>
</feature>
<dbReference type="EMBL" id="FQXV01000009">
    <property type="protein sequence ID" value="SHI13553.1"/>
    <property type="molecule type" value="Genomic_DNA"/>
</dbReference>
<name>A0A1M5YPU4_9FIRM</name>
<dbReference type="Gene3D" id="1.20.1250.20">
    <property type="entry name" value="MFS general substrate transporter like domains"/>
    <property type="match status" value="1"/>
</dbReference>
<evidence type="ECO:0000256" key="5">
    <source>
        <dbReference type="ARBA" id="ARBA00022989"/>
    </source>
</evidence>
<dbReference type="Gene3D" id="1.20.1720.10">
    <property type="entry name" value="Multidrug resistance protein D"/>
    <property type="match status" value="1"/>
</dbReference>
<comment type="subcellular location">
    <subcellularLocation>
        <location evidence="1">Cell membrane</location>
        <topology evidence="1">Multi-pass membrane protein</topology>
    </subcellularLocation>
</comment>
<sequence length="490" mass="52632">MNFKKANLIVSLMLAMFLAAVEGTIVTMATPTITKDLHGFSLISMVFSVYLLTSAISTPIYGKLADLYGRKKMLSIGILIFLVGSALCGLARSMGMLIAFRALQGLGAGAIFTVAFTIIGDVFTLEERSRVQGSLSTVWGVASLVGPFLGGFLIDTLSWHWIFFINIPFGLLSVILLQGSLKESFEKKKHRIDYAGTAVLSLAVMLFLSIFLLEGNAGAGRVWFIVLASVLTAALLFVFYKIERRAKEPIVSFDIFTRTSTIVNLISFLVYAILMGIDVYLPIYLQNILGFRPTISGLSMLPMSVSWLMVSFILGKLLMRYGEKPVTVAANAVILVGMALLPSLGVASPVTLVLLYGFVIGIGFGGVSTALTIIVQDSVDYSKRGTAVAANTLLRTLGQTIGISIFGNVFNMGITRYFSARGVMGVNPTDLYQSSASGGALPAAQVQLSLNSAVHTLFIVFIVISGLALLLSILLPKIKGKYGPRQNEPA</sequence>
<reference evidence="9 10" key="1">
    <citation type="submission" date="2016-11" db="EMBL/GenBank/DDBJ databases">
        <authorList>
            <person name="Jaros S."/>
            <person name="Januszkiewicz K."/>
            <person name="Wedrychowicz H."/>
        </authorList>
    </citation>
    <scope>NUCLEOTIDE SEQUENCE [LARGE SCALE GENOMIC DNA]</scope>
    <source>
        <strain evidence="9 10">DSM 10068</strain>
    </source>
</reference>
<dbReference type="Pfam" id="PF07690">
    <property type="entry name" value="MFS_1"/>
    <property type="match status" value="1"/>
</dbReference>
<dbReference type="InterPro" id="IPR036259">
    <property type="entry name" value="MFS_trans_sf"/>
</dbReference>
<feature type="transmembrane region" description="Helical" evidence="7">
    <location>
        <begin position="396"/>
        <end position="418"/>
    </location>
</feature>
<dbReference type="CDD" id="cd17502">
    <property type="entry name" value="MFS_Azr1_MDR_like"/>
    <property type="match status" value="1"/>
</dbReference>
<feature type="transmembrane region" description="Helical" evidence="7">
    <location>
        <begin position="160"/>
        <end position="180"/>
    </location>
</feature>
<dbReference type="FunFam" id="1.20.1720.10:FF:000004">
    <property type="entry name" value="EmrB/QacA family drug resistance transporter"/>
    <property type="match status" value="1"/>
</dbReference>
<evidence type="ECO:0000256" key="2">
    <source>
        <dbReference type="ARBA" id="ARBA00022448"/>
    </source>
</evidence>
<feature type="transmembrane region" description="Helical" evidence="7">
    <location>
        <begin position="326"/>
        <end position="347"/>
    </location>
</feature>
<keyword evidence="6 7" id="KW-0472">Membrane</keyword>
<feature type="transmembrane region" description="Helical" evidence="7">
    <location>
        <begin position="39"/>
        <end position="61"/>
    </location>
</feature>
<dbReference type="GO" id="GO:0022857">
    <property type="term" value="F:transmembrane transporter activity"/>
    <property type="evidence" value="ECO:0007669"/>
    <property type="project" value="InterPro"/>
</dbReference>
<dbReference type="RefSeq" id="WP_073079910.1">
    <property type="nucleotide sequence ID" value="NZ_FQXV01000009.1"/>
</dbReference>
<feature type="transmembrane region" description="Helical" evidence="7">
    <location>
        <begin position="261"/>
        <end position="283"/>
    </location>
</feature>
<dbReference type="PRINTS" id="PR01036">
    <property type="entry name" value="TCRTETB"/>
</dbReference>
<dbReference type="InterPro" id="IPR020846">
    <property type="entry name" value="MFS_dom"/>
</dbReference>
<dbReference type="Proteomes" id="UP000183995">
    <property type="component" value="Unassembled WGS sequence"/>
</dbReference>
<feature type="transmembrane region" description="Helical" evidence="7">
    <location>
        <begin position="106"/>
        <end position="125"/>
    </location>
</feature>
<dbReference type="OrthoDB" id="102502at2"/>
<dbReference type="PANTHER" id="PTHR23501:SF191">
    <property type="entry name" value="VACUOLAR BASIC AMINO ACID TRANSPORTER 4"/>
    <property type="match status" value="1"/>
</dbReference>
<feature type="domain" description="Major facilitator superfamily (MFS) profile" evidence="8">
    <location>
        <begin position="8"/>
        <end position="480"/>
    </location>
</feature>
<evidence type="ECO:0000256" key="1">
    <source>
        <dbReference type="ARBA" id="ARBA00004651"/>
    </source>
</evidence>
<keyword evidence="2" id="KW-0813">Transport</keyword>
<feature type="transmembrane region" description="Helical" evidence="7">
    <location>
        <begin position="453"/>
        <end position="475"/>
    </location>
</feature>